<protein>
    <submittedName>
        <fullName evidence="1">Uncharacterized protein</fullName>
    </submittedName>
</protein>
<evidence type="ECO:0000313" key="1">
    <source>
        <dbReference type="EMBL" id="BCA96238.1"/>
    </source>
</evidence>
<gene>
    <name evidence="1" type="ORF">TUM19329_25990</name>
</gene>
<accession>A0A6F8T750</accession>
<reference evidence="1" key="1">
    <citation type="journal article" date="2020" name="Microbiol. Resour. Announc.">
        <title>Complete Genome Sequence of Novel Psychrotolerant Legionella Strain TUM19329, Isolated from Antarctic Lake Sediment.</title>
        <authorList>
            <person name="Shimada S."/>
            <person name="Nakai R."/>
            <person name="Aoki K."/>
            <person name="Shimoeda N."/>
            <person name="Ohno G."/>
            <person name="Miyazaki Y."/>
            <person name="Kudoh S."/>
            <person name="Imura S."/>
            <person name="Watanabe K."/>
            <person name="Ishii Y."/>
            <person name="Tateda K."/>
        </authorList>
    </citation>
    <scope>NUCLEOTIDE SEQUENCE [LARGE SCALE GENOMIC DNA]</scope>
    <source>
        <strain evidence="1">TUM19329</strain>
    </source>
</reference>
<dbReference type="Proteomes" id="UP000502894">
    <property type="component" value="Chromosome"/>
</dbReference>
<dbReference type="KEGG" id="lant:TUM19329_25990"/>
<organism evidence="1 2">
    <name type="scientific">Legionella antarctica</name>
    <dbReference type="NCBI Taxonomy" id="2708020"/>
    <lineage>
        <taxon>Bacteria</taxon>
        <taxon>Pseudomonadati</taxon>
        <taxon>Pseudomonadota</taxon>
        <taxon>Gammaproteobacteria</taxon>
        <taxon>Legionellales</taxon>
        <taxon>Legionellaceae</taxon>
        <taxon>Legionella</taxon>
    </lineage>
</organism>
<keyword evidence="2" id="KW-1185">Reference proteome</keyword>
<proteinExistence type="predicted"/>
<name>A0A6F8T750_9GAMM</name>
<sequence>MTGNSCKIVILFIVLANNAWALPWFQPPYEVEILPLLQSPLDDKIQANTINFSGTWKGHCDKNPAVDLTIKHDQNQLTISYGFIEEKYVLGEIKSVASTRTDGSENSNSALMWNIDHTGLVFTNYYLFTNGTSKLNAFFSKVSMTLKYEQLLVKGQYYHTNDAQDDIEQETIFCTYLHQ</sequence>
<evidence type="ECO:0000313" key="2">
    <source>
        <dbReference type="Proteomes" id="UP000502894"/>
    </source>
</evidence>
<dbReference type="EMBL" id="AP022839">
    <property type="protein sequence ID" value="BCA96238.1"/>
    <property type="molecule type" value="Genomic_DNA"/>
</dbReference>
<dbReference type="AlphaFoldDB" id="A0A6F8T750"/>
<dbReference type="RefSeq" id="WP_173237624.1">
    <property type="nucleotide sequence ID" value="NZ_AP022839.1"/>
</dbReference>